<accession>A0A0D0AZW5</accession>
<dbReference type="AlphaFoldDB" id="A0A0D0AZW5"/>
<dbReference type="Proteomes" id="UP000054485">
    <property type="component" value="Unassembled WGS sequence"/>
</dbReference>
<dbReference type="EMBL" id="KN835457">
    <property type="protein sequence ID" value="KIK37358.1"/>
    <property type="molecule type" value="Genomic_DNA"/>
</dbReference>
<proteinExistence type="predicted"/>
<organism evidence="1 2">
    <name type="scientific">Suillus luteus UH-Slu-Lm8-n1</name>
    <dbReference type="NCBI Taxonomy" id="930992"/>
    <lineage>
        <taxon>Eukaryota</taxon>
        <taxon>Fungi</taxon>
        <taxon>Dikarya</taxon>
        <taxon>Basidiomycota</taxon>
        <taxon>Agaricomycotina</taxon>
        <taxon>Agaricomycetes</taxon>
        <taxon>Agaricomycetidae</taxon>
        <taxon>Boletales</taxon>
        <taxon>Suillineae</taxon>
        <taxon>Suillaceae</taxon>
        <taxon>Suillus</taxon>
    </lineage>
</organism>
<protein>
    <submittedName>
        <fullName evidence="1">Uncharacterized protein</fullName>
    </submittedName>
</protein>
<dbReference type="HOGENOM" id="CLU_2723889_0_0_1"/>
<reference evidence="1 2" key="1">
    <citation type="submission" date="2014-04" db="EMBL/GenBank/DDBJ databases">
        <authorList>
            <consortium name="DOE Joint Genome Institute"/>
            <person name="Kuo A."/>
            <person name="Ruytinx J."/>
            <person name="Rineau F."/>
            <person name="Colpaert J."/>
            <person name="Kohler A."/>
            <person name="Nagy L.G."/>
            <person name="Floudas D."/>
            <person name="Copeland A."/>
            <person name="Barry K.W."/>
            <person name="Cichocki N."/>
            <person name="Veneault-Fourrey C."/>
            <person name="LaButti K."/>
            <person name="Lindquist E.A."/>
            <person name="Lipzen A."/>
            <person name="Lundell T."/>
            <person name="Morin E."/>
            <person name="Murat C."/>
            <person name="Sun H."/>
            <person name="Tunlid A."/>
            <person name="Henrissat B."/>
            <person name="Grigoriev I.V."/>
            <person name="Hibbett D.S."/>
            <person name="Martin F."/>
            <person name="Nordberg H.P."/>
            <person name="Cantor M.N."/>
            <person name="Hua S.X."/>
        </authorList>
    </citation>
    <scope>NUCLEOTIDE SEQUENCE [LARGE SCALE GENOMIC DNA]</scope>
    <source>
        <strain evidence="1 2">UH-Slu-Lm8-n1</strain>
    </source>
</reference>
<evidence type="ECO:0000313" key="2">
    <source>
        <dbReference type="Proteomes" id="UP000054485"/>
    </source>
</evidence>
<dbReference type="InParanoid" id="A0A0D0AZW5"/>
<evidence type="ECO:0000313" key="1">
    <source>
        <dbReference type="EMBL" id="KIK37358.1"/>
    </source>
</evidence>
<gene>
    <name evidence="1" type="ORF">CY34DRAFT_462713</name>
</gene>
<sequence length="72" mass="8250">MITTRMRLFTCFVSKNTSNAIFCIYLPASFLCPTFVSKCCHAIFLLDSHFLYTHYGRFTGGVSIWLDVAHPH</sequence>
<keyword evidence="2" id="KW-1185">Reference proteome</keyword>
<name>A0A0D0AZW5_9AGAM</name>
<reference evidence="2" key="2">
    <citation type="submission" date="2015-01" db="EMBL/GenBank/DDBJ databases">
        <title>Evolutionary Origins and Diversification of the Mycorrhizal Mutualists.</title>
        <authorList>
            <consortium name="DOE Joint Genome Institute"/>
            <consortium name="Mycorrhizal Genomics Consortium"/>
            <person name="Kohler A."/>
            <person name="Kuo A."/>
            <person name="Nagy L.G."/>
            <person name="Floudas D."/>
            <person name="Copeland A."/>
            <person name="Barry K.W."/>
            <person name="Cichocki N."/>
            <person name="Veneault-Fourrey C."/>
            <person name="LaButti K."/>
            <person name="Lindquist E.A."/>
            <person name="Lipzen A."/>
            <person name="Lundell T."/>
            <person name="Morin E."/>
            <person name="Murat C."/>
            <person name="Riley R."/>
            <person name="Ohm R."/>
            <person name="Sun H."/>
            <person name="Tunlid A."/>
            <person name="Henrissat B."/>
            <person name="Grigoriev I.V."/>
            <person name="Hibbett D.S."/>
            <person name="Martin F."/>
        </authorList>
    </citation>
    <scope>NUCLEOTIDE SEQUENCE [LARGE SCALE GENOMIC DNA]</scope>
    <source>
        <strain evidence="2">UH-Slu-Lm8-n1</strain>
    </source>
</reference>